<dbReference type="CDD" id="cd06529">
    <property type="entry name" value="S24_LexA-like"/>
    <property type="match status" value="1"/>
</dbReference>
<reference evidence="5 6" key="1">
    <citation type="submission" date="2024-01" db="EMBL/GenBank/DDBJ databases">
        <title>Active colonisers of the gastrointestinal tract of Atlantic salmon farmed in a warm water region.</title>
        <authorList>
            <person name="Bowman J.P."/>
        </authorList>
    </citation>
    <scope>NUCLEOTIDE SEQUENCE [LARGE SCALE GENOMIC DNA]</scope>
    <source>
        <strain evidence="5 6">S3MW1</strain>
    </source>
</reference>
<feature type="domain" description="HTH cro/C1-type" evidence="4">
    <location>
        <begin position="7"/>
        <end position="60"/>
    </location>
</feature>
<evidence type="ECO:0000256" key="2">
    <source>
        <dbReference type="ARBA" id="ARBA00023125"/>
    </source>
</evidence>
<dbReference type="PANTHER" id="PTHR40661">
    <property type="match status" value="1"/>
</dbReference>
<keyword evidence="1" id="KW-0805">Transcription regulation</keyword>
<organism evidence="5 6">
    <name type="scientific">Photobacterium toruni</name>
    <dbReference type="NCBI Taxonomy" id="1935446"/>
    <lineage>
        <taxon>Bacteria</taxon>
        <taxon>Pseudomonadati</taxon>
        <taxon>Pseudomonadota</taxon>
        <taxon>Gammaproteobacteria</taxon>
        <taxon>Vibrionales</taxon>
        <taxon>Vibrionaceae</taxon>
        <taxon>Photobacterium</taxon>
    </lineage>
</organism>
<dbReference type="CDD" id="cd00093">
    <property type="entry name" value="HTH_XRE"/>
    <property type="match status" value="1"/>
</dbReference>
<dbReference type="PANTHER" id="PTHR40661:SF3">
    <property type="entry name" value="FELS-1 PROPHAGE TRANSCRIPTIONAL REGULATOR"/>
    <property type="match status" value="1"/>
</dbReference>
<dbReference type="InterPro" id="IPR010982">
    <property type="entry name" value="Lambda_DNA-bd_dom_sf"/>
</dbReference>
<keyword evidence="6" id="KW-1185">Reference proteome</keyword>
<protein>
    <submittedName>
        <fullName evidence="5">XRE family transcriptional regulator</fullName>
    </submittedName>
</protein>
<dbReference type="InterPro" id="IPR039418">
    <property type="entry name" value="LexA-like"/>
</dbReference>
<dbReference type="SUPFAM" id="SSF51306">
    <property type="entry name" value="LexA/Signal peptidase"/>
    <property type="match status" value="1"/>
</dbReference>
<dbReference type="SMART" id="SM00530">
    <property type="entry name" value="HTH_XRE"/>
    <property type="match status" value="1"/>
</dbReference>
<dbReference type="Proteomes" id="UP001306119">
    <property type="component" value="Unassembled WGS sequence"/>
</dbReference>
<keyword evidence="3" id="KW-0804">Transcription</keyword>
<dbReference type="Gene3D" id="1.10.260.40">
    <property type="entry name" value="lambda repressor-like DNA-binding domains"/>
    <property type="match status" value="1"/>
</dbReference>
<evidence type="ECO:0000256" key="1">
    <source>
        <dbReference type="ARBA" id="ARBA00023015"/>
    </source>
</evidence>
<dbReference type="EMBL" id="JAYXUG010000003">
    <property type="protein sequence ID" value="MEC6831207.1"/>
    <property type="molecule type" value="Genomic_DNA"/>
</dbReference>
<dbReference type="RefSeq" id="WP_232610572.1">
    <property type="nucleotide sequence ID" value="NZ_JAYXUG010000003.1"/>
</dbReference>
<comment type="caution">
    <text evidence="5">The sequence shown here is derived from an EMBL/GenBank/DDBJ whole genome shotgun (WGS) entry which is preliminary data.</text>
</comment>
<dbReference type="Pfam" id="PF00717">
    <property type="entry name" value="Peptidase_S24"/>
    <property type="match status" value="1"/>
</dbReference>
<dbReference type="PROSITE" id="PS50943">
    <property type="entry name" value="HTH_CROC1"/>
    <property type="match status" value="1"/>
</dbReference>
<dbReference type="InterPro" id="IPR015927">
    <property type="entry name" value="Peptidase_S24_S26A/B/C"/>
</dbReference>
<name>A0ABU6L3Q8_9GAMM</name>
<evidence type="ECO:0000259" key="4">
    <source>
        <dbReference type="PROSITE" id="PS50943"/>
    </source>
</evidence>
<gene>
    <name evidence="5" type="ORF">VXS06_05435</name>
</gene>
<accession>A0ABU6L3Q8</accession>
<dbReference type="InterPro" id="IPR001387">
    <property type="entry name" value="Cro/C1-type_HTH"/>
</dbReference>
<proteinExistence type="predicted"/>
<dbReference type="SUPFAM" id="SSF47413">
    <property type="entry name" value="lambda repressor-like DNA-binding domains"/>
    <property type="match status" value="1"/>
</dbReference>
<dbReference type="Pfam" id="PF01381">
    <property type="entry name" value="HTH_3"/>
    <property type="match status" value="1"/>
</dbReference>
<evidence type="ECO:0000313" key="6">
    <source>
        <dbReference type="Proteomes" id="UP001306119"/>
    </source>
</evidence>
<sequence length="222" mass="25107">MELKNRFKQARLHSGLSQQELAEKAHTSQVMISKIELGKTLQPRRMEVFARLLNVPEEWLQYGLNPPEWLLDQVSNDDGDDNTESNCIYVKHVREVPIVSWVKAGDFCNSETQASFDDFEMILCPEPSASEKTFALRVVGDSMTNPYGRSYPQGTIIFVDPLKVAQPGSRVIARTAKGHTFKELVVNEFGEQYLKPLNPAHKLLMDDDIEVCGVVVGSYFKE</sequence>
<keyword evidence="2" id="KW-0238">DNA-binding</keyword>
<dbReference type="Gene3D" id="2.10.109.10">
    <property type="entry name" value="Umud Fragment, subunit A"/>
    <property type="match status" value="1"/>
</dbReference>
<evidence type="ECO:0000313" key="5">
    <source>
        <dbReference type="EMBL" id="MEC6831207.1"/>
    </source>
</evidence>
<dbReference type="InterPro" id="IPR036286">
    <property type="entry name" value="LexA/Signal_pep-like_sf"/>
</dbReference>
<evidence type="ECO:0000256" key="3">
    <source>
        <dbReference type="ARBA" id="ARBA00023163"/>
    </source>
</evidence>